<proteinExistence type="predicted"/>
<name>A0A4V2EV51_9BURK</name>
<evidence type="ECO:0000259" key="1">
    <source>
        <dbReference type="Pfam" id="PF13439"/>
    </source>
</evidence>
<organism evidence="2 3">
    <name type="scientific">Sphaerotilus mobilis</name>
    <dbReference type="NCBI Taxonomy" id="47994"/>
    <lineage>
        <taxon>Bacteria</taxon>
        <taxon>Pseudomonadati</taxon>
        <taxon>Pseudomonadota</taxon>
        <taxon>Betaproteobacteria</taxon>
        <taxon>Burkholderiales</taxon>
        <taxon>Sphaerotilaceae</taxon>
        <taxon>Sphaerotilus</taxon>
    </lineage>
</organism>
<gene>
    <name evidence="2" type="ORF">EV685_3688</name>
</gene>
<dbReference type="SUPFAM" id="SSF53756">
    <property type="entry name" value="UDP-Glycosyltransferase/glycogen phosphorylase"/>
    <property type="match status" value="1"/>
</dbReference>
<dbReference type="PANTHER" id="PTHR12526:SF635">
    <property type="entry name" value="GLYCOSYL TRANSFERASE GROUP 1"/>
    <property type="match status" value="1"/>
</dbReference>
<accession>A0A4V2EV51</accession>
<dbReference type="Gene3D" id="3.40.50.2000">
    <property type="entry name" value="Glycogen Phosphorylase B"/>
    <property type="match status" value="2"/>
</dbReference>
<dbReference type="OrthoDB" id="8779556at2"/>
<keyword evidence="3" id="KW-1185">Reference proteome</keyword>
<dbReference type="Pfam" id="PF13692">
    <property type="entry name" value="Glyco_trans_1_4"/>
    <property type="match status" value="1"/>
</dbReference>
<reference evidence="2 3" key="1">
    <citation type="submission" date="2019-02" db="EMBL/GenBank/DDBJ databases">
        <title>Genomic Encyclopedia of Type Strains, Phase IV (KMG-IV): sequencing the most valuable type-strain genomes for metagenomic binning, comparative biology and taxonomic classification.</title>
        <authorList>
            <person name="Goeker M."/>
        </authorList>
    </citation>
    <scope>NUCLEOTIDE SEQUENCE [LARGE SCALE GENOMIC DNA]</scope>
    <source>
        <strain evidence="2 3">DSM 10617</strain>
    </source>
</reference>
<evidence type="ECO:0000313" key="2">
    <source>
        <dbReference type="EMBL" id="RZS47483.1"/>
    </source>
</evidence>
<evidence type="ECO:0000313" key="3">
    <source>
        <dbReference type="Proteomes" id="UP000293433"/>
    </source>
</evidence>
<protein>
    <submittedName>
        <fullName evidence="2">Glycosyltransferase involved in cell wall biosynthesis</fullName>
    </submittedName>
</protein>
<dbReference type="InterPro" id="IPR028098">
    <property type="entry name" value="Glyco_trans_4-like_N"/>
</dbReference>
<sequence>MVHCASDPEVKILIVSYSDSVGGAGRAAYRLHKALLAAGHQSRMRVRLKKSDDPTVIGDVSGGAKAVTAMRWRAGYALNALQDRTDQGLQSTNWLPSSWADEINASDADVVNLHWICGETMSISDIGRIKKPVAWTLHDMWPFCGSEHYTSDSADARWAVGYRRNNRDQGDTGWDLARWTAKRKAKAWRRPMHIISPSNWLGSCARRSELFRDWPVHVIPNPLDTEVFRPLDRHFARDVLRLPQDKKIVLFGAIGGSSEPRKGYQHLRRALDILANTNNTQDFTCVVFGQSRPPDGGGLPIDSVWTGHVSDDTTLALLYNSADVMVVPSEQENLPQTATEAQACGCPVVAFDCTGIPDVVIHGTTGLMASAYDPTQLASAIFDLCRTPGAFESMSAAARTRAVCSWSETAVAREYISVFSNMTHST</sequence>
<dbReference type="Proteomes" id="UP000293433">
    <property type="component" value="Unassembled WGS sequence"/>
</dbReference>
<dbReference type="GO" id="GO:0016757">
    <property type="term" value="F:glycosyltransferase activity"/>
    <property type="evidence" value="ECO:0007669"/>
    <property type="project" value="TreeGrafter"/>
</dbReference>
<comment type="caution">
    <text evidence="2">The sequence shown here is derived from an EMBL/GenBank/DDBJ whole genome shotgun (WGS) entry which is preliminary data.</text>
</comment>
<dbReference type="Pfam" id="PF13439">
    <property type="entry name" value="Glyco_transf_4"/>
    <property type="match status" value="1"/>
</dbReference>
<dbReference type="RefSeq" id="WP_130483504.1">
    <property type="nucleotide sequence ID" value="NZ_SGWV01000012.1"/>
</dbReference>
<keyword evidence="2" id="KW-0808">Transferase</keyword>
<dbReference type="PANTHER" id="PTHR12526">
    <property type="entry name" value="GLYCOSYLTRANSFERASE"/>
    <property type="match status" value="1"/>
</dbReference>
<feature type="domain" description="Glycosyltransferase subfamily 4-like N-terminal" evidence="1">
    <location>
        <begin position="21"/>
        <end position="226"/>
    </location>
</feature>
<dbReference type="EMBL" id="SGWV01000012">
    <property type="protein sequence ID" value="RZS47483.1"/>
    <property type="molecule type" value="Genomic_DNA"/>
</dbReference>
<dbReference type="AlphaFoldDB" id="A0A4V2EV51"/>